<name>A0A2W5EQI5_9SPHI</name>
<dbReference type="Proteomes" id="UP000249645">
    <property type="component" value="Unassembled WGS sequence"/>
</dbReference>
<dbReference type="EMBL" id="QFOI01000349">
    <property type="protein sequence ID" value="PZP43827.1"/>
    <property type="molecule type" value="Genomic_DNA"/>
</dbReference>
<comment type="caution">
    <text evidence="1">The sequence shown here is derived from an EMBL/GenBank/DDBJ whole genome shotgun (WGS) entry which is preliminary data.</text>
</comment>
<evidence type="ECO:0000313" key="1">
    <source>
        <dbReference type="EMBL" id="PZP43827.1"/>
    </source>
</evidence>
<reference evidence="1 2" key="1">
    <citation type="submission" date="2017-11" db="EMBL/GenBank/DDBJ databases">
        <title>Infants hospitalized years apart are colonized by the same room-sourced microbial strains.</title>
        <authorList>
            <person name="Brooks B."/>
            <person name="Olm M.R."/>
            <person name="Firek B.A."/>
            <person name="Baker R."/>
            <person name="Thomas B.C."/>
            <person name="Morowitz M.J."/>
            <person name="Banfield J.F."/>
        </authorList>
    </citation>
    <scope>NUCLEOTIDE SEQUENCE [LARGE SCALE GENOMIC DNA]</scope>
    <source>
        <strain evidence="1">S2_009_000_R2_76</strain>
    </source>
</reference>
<proteinExistence type="predicted"/>
<organism evidence="1 2">
    <name type="scientific">Pseudopedobacter saltans</name>
    <dbReference type="NCBI Taxonomy" id="151895"/>
    <lineage>
        <taxon>Bacteria</taxon>
        <taxon>Pseudomonadati</taxon>
        <taxon>Bacteroidota</taxon>
        <taxon>Sphingobacteriia</taxon>
        <taxon>Sphingobacteriales</taxon>
        <taxon>Sphingobacteriaceae</taxon>
        <taxon>Pseudopedobacter</taxon>
    </lineage>
</organism>
<protein>
    <submittedName>
        <fullName evidence="1">Uncharacterized protein</fullName>
    </submittedName>
</protein>
<sequence length="237" mass="28202">MKQILILGRDIFCSYAFLKNYISKKTIEDWKSRKIGNRMYFSGIAYIEYSSIPAPSRAKLPTLEELTIKAQNEQKGSRGAHYRDKIQDYIWKHYADLHTYIGKHYPEVKDLDRASYARRWCAWKYFIEYMGGVPYGDSSIVRHIFHDMFGKKYTAEQLSRISKAMKRHGIEAKLFDGRHKGNNKGNIKYGEALWLRFSYYFLDDRKFPITQIREFLLNEFDRNDVPCVTMLRTKQKE</sequence>
<evidence type="ECO:0000313" key="2">
    <source>
        <dbReference type="Proteomes" id="UP000249645"/>
    </source>
</evidence>
<dbReference type="AlphaFoldDB" id="A0A2W5EQI5"/>
<accession>A0A2W5EQI5</accession>
<gene>
    <name evidence="1" type="ORF">DI598_15265</name>
</gene>